<accession>A0A926DMP0</accession>
<comment type="caution">
    <text evidence="2">The sequence shown here is derived from an EMBL/GenBank/DDBJ whole genome shotgun (WGS) entry which is preliminary data.</text>
</comment>
<keyword evidence="1" id="KW-0472">Membrane</keyword>
<gene>
    <name evidence="2" type="ORF">H8698_05990</name>
</gene>
<dbReference type="InterPro" id="IPR021215">
    <property type="entry name" value="DUF2752"/>
</dbReference>
<name>A0A926DMP0_9FIRM</name>
<proteinExistence type="predicted"/>
<evidence type="ECO:0000313" key="3">
    <source>
        <dbReference type="Proteomes" id="UP000611762"/>
    </source>
</evidence>
<dbReference type="AlphaFoldDB" id="A0A926DMP0"/>
<dbReference type="Proteomes" id="UP000611762">
    <property type="component" value="Unassembled WGS sequence"/>
</dbReference>
<keyword evidence="1" id="KW-1133">Transmembrane helix</keyword>
<feature type="transmembrane region" description="Helical" evidence="1">
    <location>
        <begin position="104"/>
        <end position="122"/>
    </location>
</feature>
<organism evidence="2 3">
    <name type="scientific">Congzhengia minquanensis</name>
    <dbReference type="NCBI Taxonomy" id="2763657"/>
    <lineage>
        <taxon>Bacteria</taxon>
        <taxon>Bacillati</taxon>
        <taxon>Bacillota</taxon>
        <taxon>Clostridia</taxon>
        <taxon>Eubacteriales</taxon>
        <taxon>Oscillospiraceae</taxon>
        <taxon>Congzhengia</taxon>
    </lineage>
</organism>
<reference evidence="2" key="1">
    <citation type="submission" date="2020-08" db="EMBL/GenBank/DDBJ databases">
        <title>Genome public.</title>
        <authorList>
            <person name="Liu C."/>
            <person name="Sun Q."/>
        </authorList>
    </citation>
    <scope>NUCLEOTIDE SEQUENCE</scope>
    <source>
        <strain evidence="2">H8</strain>
    </source>
</reference>
<feature type="transmembrane region" description="Helical" evidence="1">
    <location>
        <begin position="65"/>
        <end position="84"/>
    </location>
</feature>
<feature type="transmembrane region" description="Helical" evidence="1">
    <location>
        <begin position="12"/>
        <end position="31"/>
    </location>
</feature>
<dbReference type="RefSeq" id="WP_249311701.1">
    <property type="nucleotide sequence ID" value="NZ_JACRSU010000002.1"/>
</dbReference>
<dbReference type="Pfam" id="PF10825">
    <property type="entry name" value="DUF2752"/>
    <property type="match status" value="1"/>
</dbReference>
<keyword evidence="3" id="KW-1185">Reference proteome</keyword>
<evidence type="ECO:0000256" key="1">
    <source>
        <dbReference type="SAM" id="Phobius"/>
    </source>
</evidence>
<dbReference type="EMBL" id="JACRSU010000002">
    <property type="protein sequence ID" value="MBC8540522.1"/>
    <property type="molecule type" value="Genomic_DNA"/>
</dbReference>
<evidence type="ECO:0000313" key="2">
    <source>
        <dbReference type="EMBL" id="MBC8540522.1"/>
    </source>
</evidence>
<feature type="transmembrane region" description="Helical" evidence="1">
    <location>
        <begin position="37"/>
        <end position="58"/>
    </location>
</feature>
<sequence length="123" mass="13775">MKARLTKEIKRLLAVLLFGLAYLMFIRLTGLSVPCPFHLATGLYCPSCGITGMFVALARFDFADAFFHNPVIFVTLPVLLALYLAETIRYIKSGDRRLSTVSKIILSVEIVLLMIYGIIRNFG</sequence>
<protein>
    <submittedName>
        <fullName evidence="2">DUF2752 domain-containing protein</fullName>
    </submittedName>
</protein>
<keyword evidence="1" id="KW-0812">Transmembrane</keyword>